<dbReference type="EMBL" id="KN817537">
    <property type="protein sequence ID" value="KJA24470.1"/>
    <property type="molecule type" value="Genomic_DNA"/>
</dbReference>
<name>A0A0D2PYK2_HYPSF</name>
<dbReference type="AlphaFoldDB" id="A0A0D2PYK2"/>
<evidence type="ECO:0000313" key="2">
    <source>
        <dbReference type="EMBL" id="KJA24470.1"/>
    </source>
</evidence>
<reference evidence="3" key="1">
    <citation type="submission" date="2014-04" db="EMBL/GenBank/DDBJ databases">
        <title>Evolutionary Origins and Diversification of the Mycorrhizal Mutualists.</title>
        <authorList>
            <consortium name="DOE Joint Genome Institute"/>
            <consortium name="Mycorrhizal Genomics Consortium"/>
            <person name="Kohler A."/>
            <person name="Kuo A."/>
            <person name="Nagy L.G."/>
            <person name="Floudas D."/>
            <person name="Copeland A."/>
            <person name="Barry K.W."/>
            <person name="Cichocki N."/>
            <person name="Veneault-Fourrey C."/>
            <person name="LaButti K."/>
            <person name="Lindquist E.A."/>
            <person name="Lipzen A."/>
            <person name="Lundell T."/>
            <person name="Morin E."/>
            <person name="Murat C."/>
            <person name="Riley R."/>
            <person name="Ohm R."/>
            <person name="Sun H."/>
            <person name="Tunlid A."/>
            <person name="Henrissat B."/>
            <person name="Grigoriev I.V."/>
            <person name="Hibbett D.S."/>
            <person name="Martin F."/>
        </authorList>
    </citation>
    <scope>NUCLEOTIDE SEQUENCE [LARGE SCALE GENOMIC DNA]</scope>
    <source>
        <strain evidence="3">FD-334 SS-4</strain>
    </source>
</reference>
<evidence type="ECO:0000313" key="3">
    <source>
        <dbReference type="Proteomes" id="UP000054270"/>
    </source>
</evidence>
<keyword evidence="1" id="KW-1133">Transmembrane helix</keyword>
<dbReference type="OrthoDB" id="2241241at2759"/>
<accession>A0A0D2PYK2</accession>
<dbReference type="Proteomes" id="UP000054270">
    <property type="component" value="Unassembled WGS sequence"/>
</dbReference>
<feature type="transmembrane region" description="Helical" evidence="1">
    <location>
        <begin position="52"/>
        <end position="71"/>
    </location>
</feature>
<protein>
    <submittedName>
        <fullName evidence="2">Uncharacterized protein</fullName>
    </submittedName>
</protein>
<keyword evidence="1" id="KW-0472">Membrane</keyword>
<evidence type="ECO:0000256" key="1">
    <source>
        <dbReference type="SAM" id="Phobius"/>
    </source>
</evidence>
<organism evidence="2 3">
    <name type="scientific">Hypholoma sublateritium (strain FD-334 SS-4)</name>
    <dbReference type="NCBI Taxonomy" id="945553"/>
    <lineage>
        <taxon>Eukaryota</taxon>
        <taxon>Fungi</taxon>
        <taxon>Dikarya</taxon>
        <taxon>Basidiomycota</taxon>
        <taxon>Agaricomycotina</taxon>
        <taxon>Agaricomycetes</taxon>
        <taxon>Agaricomycetidae</taxon>
        <taxon>Agaricales</taxon>
        <taxon>Agaricineae</taxon>
        <taxon>Strophariaceae</taxon>
        <taxon>Hypholoma</taxon>
    </lineage>
</organism>
<proteinExistence type="predicted"/>
<keyword evidence="3" id="KW-1185">Reference proteome</keyword>
<dbReference type="STRING" id="945553.A0A0D2PYK2"/>
<gene>
    <name evidence="2" type="ORF">HYPSUDRAFT_200666</name>
</gene>
<sequence length="74" mass="8140">MPIKLVFYLPSLSAEDRATLFGSLVAVTAYPRGNPIREGVISGVFSYDAHHILTIAATVFAVVPFALAFWMPKW</sequence>
<keyword evidence="1" id="KW-0812">Transmembrane</keyword>